<dbReference type="Gene3D" id="3.30.420.510">
    <property type="match status" value="1"/>
</dbReference>
<dbReference type="SUPFAM" id="SSF53067">
    <property type="entry name" value="Actin-like ATPase domain"/>
    <property type="match status" value="1"/>
</dbReference>
<name>A0A067H3V7_CITSI</name>
<dbReference type="Gene3D" id="6.10.10.60">
    <property type="match status" value="1"/>
</dbReference>
<dbReference type="AlphaFoldDB" id="A0A067H3V7"/>
<evidence type="ECO:0000313" key="1">
    <source>
        <dbReference type="EMBL" id="KDO82397.1"/>
    </source>
</evidence>
<proteinExistence type="predicted"/>
<dbReference type="PaxDb" id="2711-XP_006483869.1"/>
<dbReference type="Pfam" id="PF03630">
    <property type="entry name" value="Fumble"/>
    <property type="match status" value="1"/>
</dbReference>
<dbReference type="FunFam" id="3.30.420.510:FF:000003">
    <property type="entry name" value="Pantothenate kinase 2"/>
    <property type="match status" value="1"/>
</dbReference>
<dbReference type="eggNOG" id="KOG2201">
    <property type="taxonomic scope" value="Eukaryota"/>
</dbReference>
<dbReference type="GO" id="GO:0015937">
    <property type="term" value="P:coenzyme A biosynthetic process"/>
    <property type="evidence" value="ECO:0007669"/>
    <property type="project" value="InterPro"/>
</dbReference>
<organism evidence="1 2">
    <name type="scientific">Citrus sinensis</name>
    <name type="common">Sweet orange</name>
    <name type="synonym">Citrus aurantium var. sinensis</name>
    <dbReference type="NCBI Taxonomy" id="2711"/>
    <lineage>
        <taxon>Eukaryota</taxon>
        <taxon>Viridiplantae</taxon>
        <taxon>Streptophyta</taxon>
        <taxon>Embryophyta</taxon>
        <taxon>Tracheophyta</taxon>
        <taxon>Spermatophyta</taxon>
        <taxon>Magnoliopsida</taxon>
        <taxon>eudicotyledons</taxon>
        <taxon>Gunneridae</taxon>
        <taxon>Pentapetalae</taxon>
        <taxon>rosids</taxon>
        <taxon>malvids</taxon>
        <taxon>Sapindales</taxon>
        <taxon>Rutaceae</taxon>
        <taxon>Aurantioideae</taxon>
        <taxon>Citrus</taxon>
    </lineage>
</organism>
<sequence>MDVKKPASQENLNGDESESQISHLALDIGGSLIKVVYFLRSNGSGGSVDDSGKKSDPVLEGRLHFAKFETSKIIDCLEFIRSKNLHLAGFRHHDASASDKTLIKATGGGAYKFADLIKEKLGVVLDKEDEMDCLVTGANFLLKAVHQEAFTYVDGQKEFVQIDQNDLYPYLLVNIGSGVSMIKVDGDGKFERISGTSVGGGTFWGLGRLLTNCKSFDELLELSHQGNNRVIDMLVGDIYGGSEYSKV</sequence>
<evidence type="ECO:0000313" key="2">
    <source>
        <dbReference type="Proteomes" id="UP000027120"/>
    </source>
</evidence>
<dbReference type="STRING" id="2711.A0A067H3V7"/>
<keyword evidence="2" id="KW-1185">Reference proteome</keyword>
<dbReference type="SMR" id="A0A067H3V7"/>
<dbReference type="GO" id="GO:0005524">
    <property type="term" value="F:ATP binding"/>
    <property type="evidence" value="ECO:0007669"/>
    <property type="project" value="InterPro"/>
</dbReference>
<dbReference type="FunFam" id="3.30.420.40:FF:000442">
    <property type="entry name" value="Pantothenate kinase 1"/>
    <property type="match status" value="1"/>
</dbReference>
<gene>
    <name evidence="1" type="ORF">CISIN_1g025826mg</name>
</gene>
<protein>
    <recommendedName>
        <fullName evidence="3">Pantothenate kinase</fullName>
    </recommendedName>
</protein>
<dbReference type="Proteomes" id="UP000027120">
    <property type="component" value="Unassembled WGS sequence"/>
</dbReference>
<dbReference type="PANTHER" id="PTHR12280">
    <property type="entry name" value="PANTOTHENATE KINASE"/>
    <property type="match status" value="1"/>
</dbReference>
<dbReference type="InterPro" id="IPR004567">
    <property type="entry name" value="Type_II_PanK"/>
</dbReference>
<dbReference type="EMBL" id="KK784875">
    <property type="protein sequence ID" value="KDO82397.1"/>
    <property type="molecule type" value="Genomic_DNA"/>
</dbReference>
<dbReference type="InterPro" id="IPR043129">
    <property type="entry name" value="ATPase_NBD"/>
</dbReference>
<accession>A0A067H3V7</accession>
<dbReference type="PANTHER" id="PTHR12280:SF34">
    <property type="entry name" value="PANTOTHENATE KINASE 1"/>
    <property type="match status" value="1"/>
</dbReference>
<reference evidence="1 2" key="1">
    <citation type="submission" date="2014-04" db="EMBL/GenBank/DDBJ databases">
        <authorList>
            <consortium name="International Citrus Genome Consortium"/>
            <person name="Gmitter F."/>
            <person name="Chen C."/>
            <person name="Farmerie W."/>
            <person name="Harkins T."/>
            <person name="Desany B."/>
            <person name="Mohiuddin M."/>
            <person name="Kodira C."/>
            <person name="Borodovsky M."/>
            <person name="Lomsadze A."/>
            <person name="Burns P."/>
            <person name="Jenkins J."/>
            <person name="Prochnik S."/>
            <person name="Shu S."/>
            <person name="Chapman J."/>
            <person name="Pitluck S."/>
            <person name="Schmutz J."/>
            <person name="Rokhsar D."/>
        </authorList>
    </citation>
    <scope>NUCLEOTIDE SEQUENCE</scope>
</reference>
<evidence type="ECO:0008006" key="3">
    <source>
        <dbReference type="Google" id="ProtNLM"/>
    </source>
</evidence>